<dbReference type="RefSeq" id="WP_213116100.1">
    <property type="nucleotide sequence ID" value="NZ_JAGYPF010000001.1"/>
</dbReference>
<dbReference type="PANTHER" id="PTHR43682:SF1">
    <property type="entry name" value="LACTATE UTILIZATION PROTEIN C"/>
    <property type="match status" value="1"/>
</dbReference>
<evidence type="ECO:0000313" key="4">
    <source>
        <dbReference type="Proteomes" id="UP000679749"/>
    </source>
</evidence>
<comment type="similarity">
    <text evidence="1">Belongs to the LutC/YkgG family.</text>
</comment>
<dbReference type="EMBL" id="JAGYPF010000001">
    <property type="protein sequence ID" value="MBS4211600.1"/>
    <property type="molecule type" value="Genomic_DNA"/>
</dbReference>
<dbReference type="InterPro" id="IPR003741">
    <property type="entry name" value="LUD_dom"/>
</dbReference>
<dbReference type="InterPro" id="IPR024185">
    <property type="entry name" value="FTHF_cligase-like_sf"/>
</dbReference>
<dbReference type="Pfam" id="PF02589">
    <property type="entry name" value="LUD_dom"/>
    <property type="match status" value="1"/>
</dbReference>
<dbReference type="HAMAP" id="MF_02104">
    <property type="entry name" value="LutC"/>
    <property type="match status" value="1"/>
</dbReference>
<dbReference type="InterPro" id="IPR037171">
    <property type="entry name" value="NagB/RpiA_transferase-like"/>
</dbReference>
<comment type="function">
    <text evidence="1">Is involved in L-lactate degradation and allows cells to grow with lactate as the sole carbon source.</text>
</comment>
<name>A0A942TZD3_9BACI</name>
<dbReference type="SUPFAM" id="SSF100950">
    <property type="entry name" value="NagB/RpiA/CoA transferase-like"/>
    <property type="match status" value="1"/>
</dbReference>
<evidence type="ECO:0000313" key="3">
    <source>
        <dbReference type="EMBL" id="MBS4211600.1"/>
    </source>
</evidence>
<proteinExistence type="inferred from homology"/>
<comment type="caution">
    <text evidence="3">The sequence shown here is derived from an EMBL/GenBank/DDBJ whole genome shotgun (WGS) entry which is preliminary data.</text>
</comment>
<evidence type="ECO:0000259" key="2">
    <source>
        <dbReference type="Pfam" id="PF02589"/>
    </source>
</evidence>
<feature type="domain" description="LUD" evidence="2">
    <location>
        <begin position="51"/>
        <end position="236"/>
    </location>
</feature>
<reference evidence="3" key="1">
    <citation type="submission" date="2021-05" db="EMBL/GenBank/DDBJ databases">
        <title>Novel Bacillus species.</title>
        <authorList>
            <person name="Liu G."/>
        </authorList>
    </citation>
    <scope>NUCLEOTIDE SEQUENCE</scope>
    <source>
        <strain evidence="3">FJAT-49825</strain>
    </source>
</reference>
<gene>
    <name evidence="1" type="primary">lutC</name>
    <name evidence="3" type="ORF">KHA99_03885</name>
</gene>
<keyword evidence="4" id="KW-1185">Reference proteome</keyword>
<dbReference type="InterPro" id="IPR022823">
    <property type="entry name" value="LutC"/>
</dbReference>
<dbReference type="GO" id="GO:0006089">
    <property type="term" value="P:lactate metabolic process"/>
    <property type="evidence" value="ECO:0007669"/>
    <property type="project" value="UniProtKB-UniRule"/>
</dbReference>
<dbReference type="AlphaFoldDB" id="A0A942TZD3"/>
<dbReference type="PANTHER" id="PTHR43682">
    <property type="entry name" value="LACTATE UTILIZATION PROTEIN C"/>
    <property type="match status" value="1"/>
</dbReference>
<dbReference type="Gene3D" id="3.40.50.10420">
    <property type="entry name" value="NagB/RpiA/CoA transferase-like"/>
    <property type="match status" value="1"/>
</dbReference>
<dbReference type="Proteomes" id="UP000679749">
    <property type="component" value="Unassembled WGS sequence"/>
</dbReference>
<evidence type="ECO:0000256" key="1">
    <source>
        <dbReference type="HAMAP-Rule" id="MF_02104"/>
    </source>
</evidence>
<organism evidence="3 4">
    <name type="scientific">Neobacillus rhizophilus</name>
    <dbReference type="NCBI Taxonomy" id="2833579"/>
    <lineage>
        <taxon>Bacteria</taxon>
        <taxon>Bacillati</taxon>
        <taxon>Bacillota</taxon>
        <taxon>Bacilli</taxon>
        <taxon>Bacillales</taxon>
        <taxon>Bacillaceae</taxon>
        <taxon>Neobacillus</taxon>
    </lineage>
</organism>
<sequence>MIGTIQNRDAFLNKIAGQLGRSRITTPVERPRWKFRPQDEVLKGASQDELLEVLKEQCKRIHTTIYTTDLINLGSTLNGVVADFGGGPIVTWKDERFAEWGINSLMKSEWPSQNIDVFEWDSAKGTENISKAENANIGITISEVTLAESGTAVLFSDENKGRTVSFLPAASVVLIPKSSLVPRMTQAAQKMREIHGKTGRVASCINFITGPSNSADIELNLVVGVHGPVKATYIVINDL</sequence>
<accession>A0A942TZD3</accession>
<protein>
    <recommendedName>
        <fullName evidence="1">Lactate utilization protein C</fullName>
    </recommendedName>
</protein>